<reference evidence="1" key="1">
    <citation type="submission" date="2014-09" db="EMBL/GenBank/DDBJ databases">
        <authorList>
            <person name="Magalhaes I.L.F."/>
            <person name="Oliveira U."/>
            <person name="Santos F.R."/>
            <person name="Vidigal T.H.D.A."/>
            <person name="Brescovit A.D."/>
            <person name="Santos A.J."/>
        </authorList>
    </citation>
    <scope>NUCLEOTIDE SEQUENCE</scope>
    <source>
        <tissue evidence="1">Shoot tissue taken approximately 20 cm above the soil surface</tissue>
    </source>
</reference>
<dbReference type="AlphaFoldDB" id="A0A0A9HA00"/>
<protein>
    <submittedName>
        <fullName evidence="1">Uncharacterized protein</fullName>
    </submittedName>
</protein>
<organism evidence="1">
    <name type="scientific">Arundo donax</name>
    <name type="common">Giant reed</name>
    <name type="synonym">Donax arundinaceus</name>
    <dbReference type="NCBI Taxonomy" id="35708"/>
    <lineage>
        <taxon>Eukaryota</taxon>
        <taxon>Viridiplantae</taxon>
        <taxon>Streptophyta</taxon>
        <taxon>Embryophyta</taxon>
        <taxon>Tracheophyta</taxon>
        <taxon>Spermatophyta</taxon>
        <taxon>Magnoliopsida</taxon>
        <taxon>Liliopsida</taxon>
        <taxon>Poales</taxon>
        <taxon>Poaceae</taxon>
        <taxon>PACMAD clade</taxon>
        <taxon>Arundinoideae</taxon>
        <taxon>Arundineae</taxon>
        <taxon>Arundo</taxon>
    </lineage>
</organism>
<sequence length="51" mass="5903">MKVLSCPGYYSLHPFIIRVSGFGQTQILLTLTDSIYKIKLFQIKRVTYFSS</sequence>
<accession>A0A0A9HA00</accession>
<dbReference type="EMBL" id="GBRH01165287">
    <property type="protein sequence ID" value="JAE32609.1"/>
    <property type="molecule type" value="Transcribed_RNA"/>
</dbReference>
<reference evidence="1" key="2">
    <citation type="journal article" date="2015" name="Data Brief">
        <title>Shoot transcriptome of the giant reed, Arundo donax.</title>
        <authorList>
            <person name="Barrero R.A."/>
            <person name="Guerrero F.D."/>
            <person name="Moolhuijzen P."/>
            <person name="Goolsby J.A."/>
            <person name="Tidwell J."/>
            <person name="Bellgard S.E."/>
            <person name="Bellgard M.I."/>
        </authorList>
    </citation>
    <scope>NUCLEOTIDE SEQUENCE</scope>
    <source>
        <tissue evidence="1">Shoot tissue taken approximately 20 cm above the soil surface</tissue>
    </source>
</reference>
<name>A0A0A9HA00_ARUDO</name>
<evidence type="ECO:0000313" key="1">
    <source>
        <dbReference type="EMBL" id="JAE32609.1"/>
    </source>
</evidence>
<proteinExistence type="predicted"/>